<dbReference type="SUPFAM" id="SSF56300">
    <property type="entry name" value="Metallo-dependent phosphatases"/>
    <property type="match status" value="1"/>
</dbReference>
<reference evidence="6 7" key="1">
    <citation type="submission" date="2024-04" db="EMBL/GenBank/DDBJ databases">
        <authorList>
            <person name="Cremers G."/>
        </authorList>
    </citation>
    <scope>NUCLEOTIDE SEQUENCE [LARGE SCALE GENOMIC DNA]</scope>
    <source>
        <strain evidence="6">MeCH1-AG</strain>
    </source>
</reference>
<protein>
    <submittedName>
        <fullName evidence="6">3',5'-cyclic adenosine monophosphate phosphodiesterase CpdA</fullName>
        <ecNumber evidence="6">3.1.4.53</ecNumber>
    </submittedName>
</protein>
<keyword evidence="3" id="KW-0408">Iron</keyword>
<evidence type="ECO:0000256" key="3">
    <source>
        <dbReference type="ARBA" id="ARBA00023004"/>
    </source>
</evidence>
<accession>A0ABM9NF30</accession>
<evidence type="ECO:0000259" key="5">
    <source>
        <dbReference type="Pfam" id="PF00149"/>
    </source>
</evidence>
<evidence type="ECO:0000313" key="6">
    <source>
        <dbReference type="EMBL" id="CAL1239210.1"/>
    </source>
</evidence>
<dbReference type="NCBIfam" id="NF008359">
    <property type="entry name" value="PRK11148.1"/>
    <property type="match status" value="1"/>
</dbReference>
<dbReference type="GO" id="GO:0004115">
    <property type="term" value="F:3',5'-cyclic-AMP phosphodiesterase activity"/>
    <property type="evidence" value="ECO:0007669"/>
    <property type="project" value="UniProtKB-EC"/>
</dbReference>
<feature type="domain" description="Calcineurin-like phosphoesterase" evidence="5">
    <location>
        <begin position="23"/>
        <end position="213"/>
    </location>
</feature>
<dbReference type="PANTHER" id="PTHR42988:SF2">
    <property type="entry name" value="CYCLIC NUCLEOTIDE PHOSPHODIESTERASE CBUA0032-RELATED"/>
    <property type="match status" value="1"/>
</dbReference>
<comment type="similarity">
    <text evidence="4">Belongs to the cyclic nucleotide phosphodiesterase class-III family.</text>
</comment>
<dbReference type="InterPro" id="IPR050884">
    <property type="entry name" value="CNP_phosphodiesterase-III"/>
</dbReference>
<evidence type="ECO:0000313" key="7">
    <source>
        <dbReference type="Proteomes" id="UP001497493"/>
    </source>
</evidence>
<dbReference type="InterPro" id="IPR029052">
    <property type="entry name" value="Metallo-depent_PP-like"/>
</dbReference>
<evidence type="ECO:0000256" key="2">
    <source>
        <dbReference type="ARBA" id="ARBA00022801"/>
    </source>
</evidence>
<dbReference type="RefSeq" id="WP_348758794.1">
    <property type="nucleotide sequence ID" value="NZ_OZ026884.1"/>
</dbReference>
<gene>
    <name evidence="6" type="primary">cpdA</name>
    <name evidence="6" type="ORF">MECH1_V1_0434</name>
</gene>
<sequence>MREIATRSLAEAGRSRAGTPASLRLLHLTDFHLLAESHQRMMGVDTERSLASVLEAALSAGPPPDLALFTGDLVQDPEASAYRRLRAQLRELPCPGYCVPGNHDDPKLLKEILPGDNLHVQPHIGLGNWQVLCLDSTVPRQAHGYLAETQLQLLESWLDREPARYTLIALHHHPIPCGCRWMDTMVLQNADRFFAIVAQRPQVRGVVFGHIHQALDVVYRGIRLLGTPATCFQFKPNSAEFALDGIPPGYRRIELHPDGTLSTTLERLGTVPGGLDMGARGY</sequence>
<dbReference type="InterPro" id="IPR026575">
    <property type="entry name" value="GpdQ/CpdA-like"/>
</dbReference>
<evidence type="ECO:0000256" key="1">
    <source>
        <dbReference type="ARBA" id="ARBA00022723"/>
    </source>
</evidence>
<evidence type="ECO:0000256" key="4">
    <source>
        <dbReference type="ARBA" id="ARBA00025742"/>
    </source>
</evidence>
<dbReference type="Pfam" id="PF00149">
    <property type="entry name" value="Metallophos"/>
    <property type="match status" value="1"/>
</dbReference>
<organism evidence="6 7">
    <name type="scientific">Candidatus Methylocalor cossyra</name>
    <dbReference type="NCBI Taxonomy" id="3108543"/>
    <lineage>
        <taxon>Bacteria</taxon>
        <taxon>Pseudomonadati</taxon>
        <taxon>Pseudomonadota</taxon>
        <taxon>Gammaproteobacteria</taxon>
        <taxon>Methylococcales</taxon>
        <taxon>Methylococcaceae</taxon>
        <taxon>Candidatus Methylocalor</taxon>
    </lineage>
</organism>
<dbReference type="EC" id="3.1.4.53" evidence="6"/>
<dbReference type="InterPro" id="IPR004843">
    <property type="entry name" value="Calcineurin-like_PHP"/>
</dbReference>
<keyword evidence="1" id="KW-0479">Metal-binding</keyword>
<dbReference type="Proteomes" id="UP001497493">
    <property type="component" value="Chromosome"/>
</dbReference>
<dbReference type="EMBL" id="OZ026884">
    <property type="protein sequence ID" value="CAL1239210.1"/>
    <property type="molecule type" value="Genomic_DNA"/>
</dbReference>
<keyword evidence="7" id="KW-1185">Reference proteome</keyword>
<dbReference type="Gene3D" id="3.60.21.10">
    <property type="match status" value="1"/>
</dbReference>
<dbReference type="CDD" id="cd07402">
    <property type="entry name" value="MPP_GpdQ"/>
    <property type="match status" value="1"/>
</dbReference>
<dbReference type="PANTHER" id="PTHR42988">
    <property type="entry name" value="PHOSPHOHYDROLASE"/>
    <property type="match status" value="1"/>
</dbReference>
<name>A0ABM9NF30_9GAMM</name>
<keyword evidence="2 6" id="KW-0378">Hydrolase</keyword>
<proteinExistence type="inferred from homology"/>